<keyword evidence="1" id="KW-0732">Signal</keyword>
<keyword evidence="3" id="KW-1185">Reference proteome</keyword>
<proteinExistence type="predicted"/>
<feature type="signal peptide" evidence="1">
    <location>
        <begin position="1"/>
        <end position="20"/>
    </location>
</feature>
<evidence type="ECO:0000313" key="3">
    <source>
        <dbReference type="Proteomes" id="UP000712080"/>
    </source>
</evidence>
<organism evidence="2 3">
    <name type="scientific">Flavobacterium silvaticum</name>
    <dbReference type="NCBI Taxonomy" id="1852020"/>
    <lineage>
        <taxon>Bacteria</taxon>
        <taxon>Pseudomonadati</taxon>
        <taxon>Bacteroidota</taxon>
        <taxon>Flavobacteriia</taxon>
        <taxon>Flavobacteriales</taxon>
        <taxon>Flavobacteriaceae</taxon>
        <taxon>Flavobacterium</taxon>
    </lineage>
</organism>
<evidence type="ECO:0000313" key="2">
    <source>
        <dbReference type="EMBL" id="NMH29190.1"/>
    </source>
</evidence>
<dbReference type="Proteomes" id="UP000712080">
    <property type="component" value="Unassembled WGS sequence"/>
</dbReference>
<evidence type="ECO:0008006" key="4">
    <source>
        <dbReference type="Google" id="ProtNLM"/>
    </source>
</evidence>
<comment type="caution">
    <text evidence="2">The sequence shown here is derived from an EMBL/GenBank/DDBJ whole genome shotgun (WGS) entry which is preliminary data.</text>
</comment>
<name>A0A972JIM1_9FLAO</name>
<feature type="chain" id="PRO_5038111660" description="Outer membrane protein beta-barrel domain-containing protein" evidence="1">
    <location>
        <begin position="21"/>
        <end position="216"/>
    </location>
</feature>
<evidence type="ECO:0000256" key="1">
    <source>
        <dbReference type="SAM" id="SignalP"/>
    </source>
</evidence>
<dbReference type="AlphaFoldDB" id="A0A972JIM1"/>
<dbReference type="RefSeq" id="WP_169528299.1">
    <property type="nucleotide sequence ID" value="NZ_JAAMPU010000108.1"/>
</dbReference>
<accession>A0A972JIM1</accession>
<dbReference type="EMBL" id="JAAMPU010000108">
    <property type="protein sequence ID" value="NMH29190.1"/>
    <property type="molecule type" value="Genomic_DNA"/>
</dbReference>
<protein>
    <recommendedName>
        <fullName evidence="4">Outer membrane protein beta-barrel domain-containing protein</fullName>
    </recommendedName>
</protein>
<gene>
    <name evidence="2" type="ORF">G6047_14210</name>
</gene>
<reference evidence="2" key="1">
    <citation type="submission" date="2020-02" db="EMBL/GenBank/DDBJ databases">
        <title>Flavobacterium sp. genome.</title>
        <authorList>
            <person name="Jung H.S."/>
            <person name="Baek J.H."/>
            <person name="Jeon C.O."/>
        </authorList>
    </citation>
    <scope>NUCLEOTIDE SEQUENCE</scope>
    <source>
        <strain evidence="2">SE-s28</strain>
    </source>
</reference>
<sequence length="216" mass="24760">MSKLFFTLCLYLSSVYVAKAQQPDTLSASQNRFSILFGLNQPIVLRGFNFEVNYSTNKWIFDYSHGIGLHVDGNTLGDSYEKQQLDFRISHSAGFGIGYRLTESFNIRFEPKVHFYETYYTGDAQKSPNSLADFTTYTLGIGAYYNWLPFENRENWLKGITVVPSVRYWQKIDSTLPNNEFSYFNTRTNATERFKAPNIGIANSPVVLNISVGYSF</sequence>